<dbReference type="GO" id="GO:0016020">
    <property type="term" value="C:membrane"/>
    <property type="evidence" value="ECO:0007669"/>
    <property type="project" value="TreeGrafter"/>
</dbReference>
<evidence type="ECO:0000313" key="3">
    <source>
        <dbReference type="Proteomes" id="UP000252519"/>
    </source>
</evidence>
<dbReference type="GO" id="GO:0005615">
    <property type="term" value="C:extracellular space"/>
    <property type="evidence" value="ECO:0007669"/>
    <property type="project" value="TreeGrafter"/>
</dbReference>
<gene>
    <name evidence="2" type="ORF">ANCCAN_04638</name>
</gene>
<dbReference type="GO" id="GO:0008270">
    <property type="term" value="F:zinc ion binding"/>
    <property type="evidence" value="ECO:0007669"/>
    <property type="project" value="InterPro"/>
</dbReference>
<organism evidence="2 3">
    <name type="scientific">Ancylostoma caninum</name>
    <name type="common">Dog hookworm</name>
    <dbReference type="NCBI Taxonomy" id="29170"/>
    <lineage>
        <taxon>Eukaryota</taxon>
        <taxon>Metazoa</taxon>
        <taxon>Ecdysozoa</taxon>
        <taxon>Nematoda</taxon>
        <taxon>Chromadorea</taxon>
        <taxon>Rhabditida</taxon>
        <taxon>Rhabditina</taxon>
        <taxon>Rhabditomorpha</taxon>
        <taxon>Strongyloidea</taxon>
        <taxon>Ancylostomatidae</taxon>
        <taxon>Ancylostomatinae</taxon>
        <taxon>Ancylostoma</taxon>
    </lineage>
</organism>
<dbReference type="GO" id="GO:0042277">
    <property type="term" value="F:peptide binding"/>
    <property type="evidence" value="ECO:0007669"/>
    <property type="project" value="TreeGrafter"/>
</dbReference>
<sequence length="104" mass="11850">MVTPNDWGELWLNEGFATFFENTWFYTKNGGDLHRTVHATLSFDTALREDSFATSRPLCSIIDTPSEIFETFDGISYKKGAAILEMTASLMGEQKFRKALNRPF</sequence>
<dbReference type="PANTHER" id="PTHR11533:SF174">
    <property type="entry name" value="PUROMYCIN-SENSITIVE AMINOPEPTIDASE-RELATED"/>
    <property type="match status" value="1"/>
</dbReference>
<dbReference type="InterPro" id="IPR027268">
    <property type="entry name" value="Peptidase_M4/M1_CTD_sf"/>
</dbReference>
<dbReference type="SUPFAM" id="SSF55486">
    <property type="entry name" value="Metalloproteases ('zincins'), catalytic domain"/>
    <property type="match status" value="1"/>
</dbReference>
<reference evidence="2 3" key="1">
    <citation type="submission" date="2014-10" db="EMBL/GenBank/DDBJ databases">
        <title>Draft genome of the hookworm Ancylostoma caninum.</title>
        <authorList>
            <person name="Mitreva M."/>
        </authorList>
    </citation>
    <scope>NUCLEOTIDE SEQUENCE [LARGE SCALE GENOMIC DNA]</scope>
    <source>
        <strain evidence="2 3">Baltimore</strain>
    </source>
</reference>
<dbReference type="InterPro" id="IPR014782">
    <property type="entry name" value="Peptidase_M1_dom"/>
</dbReference>
<name>A0A368GXY8_ANCCA</name>
<dbReference type="GO" id="GO:0070006">
    <property type="term" value="F:metalloaminopeptidase activity"/>
    <property type="evidence" value="ECO:0007669"/>
    <property type="project" value="TreeGrafter"/>
</dbReference>
<dbReference type="PANTHER" id="PTHR11533">
    <property type="entry name" value="PROTEASE M1 ZINC METALLOPROTEASE"/>
    <property type="match status" value="1"/>
</dbReference>
<dbReference type="STRING" id="29170.A0A368GXY8"/>
<dbReference type="OrthoDB" id="6337587at2759"/>
<accession>A0A368GXY8</accession>
<protein>
    <recommendedName>
        <fullName evidence="1">Peptidase M1 membrane alanine aminopeptidase domain-containing protein</fullName>
    </recommendedName>
</protein>
<dbReference type="EMBL" id="JOJR01000036">
    <property type="protein sequence ID" value="RCN49223.1"/>
    <property type="molecule type" value="Genomic_DNA"/>
</dbReference>
<dbReference type="Proteomes" id="UP000252519">
    <property type="component" value="Unassembled WGS sequence"/>
</dbReference>
<comment type="caution">
    <text evidence="2">The sequence shown here is derived from an EMBL/GenBank/DDBJ whole genome shotgun (WGS) entry which is preliminary data.</text>
</comment>
<proteinExistence type="predicted"/>
<dbReference type="Gene3D" id="1.10.390.10">
    <property type="entry name" value="Neutral Protease Domain 2"/>
    <property type="match status" value="1"/>
</dbReference>
<dbReference type="GO" id="GO:0005737">
    <property type="term" value="C:cytoplasm"/>
    <property type="evidence" value="ECO:0007669"/>
    <property type="project" value="TreeGrafter"/>
</dbReference>
<evidence type="ECO:0000313" key="2">
    <source>
        <dbReference type="EMBL" id="RCN49223.1"/>
    </source>
</evidence>
<dbReference type="GO" id="GO:0043171">
    <property type="term" value="P:peptide catabolic process"/>
    <property type="evidence" value="ECO:0007669"/>
    <property type="project" value="TreeGrafter"/>
</dbReference>
<feature type="domain" description="Peptidase M1 membrane alanine aminopeptidase" evidence="1">
    <location>
        <begin position="1"/>
        <end position="101"/>
    </location>
</feature>
<keyword evidence="3" id="KW-1185">Reference proteome</keyword>
<dbReference type="AlphaFoldDB" id="A0A368GXY8"/>
<evidence type="ECO:0000259" key="1">
    <source>
        <dbReference type="Pfam" id="PF01433"/>
    </source>
</evidence>
<dbReference type="InterPro" id="IPR050344">
    <property type="entry name" value="Peptidase_M1_aminopeptidases"/>
</dbReference>
<dbReference type="Pfam" id="PF01433">
    <property type="entry name" value="Peptidase_M1"/>
    <property type="match status" value="1"/>
</dbReference>